<reference evidence="22 23" key="1">
    <citation type="submission" date="2018-01" db="EMBL/GenBank/DDBJ databases">
        <title>The whole genome sequencing and assembly of Paenibacillus chitinolyticus KCCM 41400 strain.</title>
        <authorList>
            <person name="Kim J.-Y."/>
            <person name="Park M.-K."/>
            <person name="Lee Y.-J."/>
            <person name="Yi H."/>
            <person name="Bahn Y.-S."/>
            <person name="Kim J.F."/>
            <person name="Lee D.-W."/>
        </authorList>
    </citation>
    <scope>NUCLEOTIDE SEQUENCE [LARGE SCALE GENOMIC DNA]</scope>
    <source>
        <strain evidence="22 23">KCCM 41400</strain>
    </source>
</reference>
<keyword evidence="6" id="KW-0645">Protease</keyword>
<protein>
    <submittedName>
        <fullName evidence="22">Carboxypeptidase</fullName>
    </submittedName>
    <submittedName>
        <fullName evidence="21">PBP1A family penicillin-binding protein</fullName>
    </submittedName>
</protein>
<keyword evidence="18" id="KW-0812">Transmembrane</keyword>
<evidence type="ECO:0000313" key="23">
    <source>
        <dbReference type="Proteomes" id="UP000288943"/>
    </source>
</evidence>
<feature type="domain" description="Glycosyl transferase family 51" evidence="20">
    <location>
        <begin position="77"/>
        <end position="252"/>
    </location>
</feature>
<dbReference type="GO" id="GO:0006508">
    <property type="term" value="P:proteolysis"/>
    <property type="evidence" value="ECO:0007669"/>
    <property type="project" value="UniProtKB-KW"/>
</dbReference>
<feature type="transmembrane region" description="Helical" evidence="18">
    <location>
        <begin position="35"/>
        <end position="56"/>
    </location>
</feature>
<dbReference type="GO" id="GO:0009252">
    <property type="term" value="P:peptidoglycan biosynthetic process"/>
    <property type="evidence" value="ECO:0007669"/>
    <property type="project" value="UniProtKB-KW"/>
</dbReference>
<dbReference type="GO" id="GO:0008658">
    <property type="term" value="F:penicillin binding"/>
    <property type="evidence" value="ECO:0007669"/>
    <property type="project" value="InterPro"/>
</dbReference>
<dbReference type="Pfam" id="PF00912">
    <property type="entry name" value="Transgly"/>
    <property type="match status" value="1"/>
</dbReference>
<evidence type="ECO:0000256" key="8">
    <source>
        <dbReference type="ARBA" id="ARBA00022679"/>
    </source>
</evidence>
<dbReference type="InterPro" id="IPR036950">
    <property type="entry name" value="PBP_transglycosylase"/>
</dbReference>
<dbReference type="EMBL" id="CP026520">
    <property type="protein sequence ID" value="QAV21560.1"/>
    <property type="molecule type" value="Genomic_DNA"/>
</dbReference>
<reference evidence="21 24" key="2">
    <citation type="submission" date="2022-05" db="EMBL/GenBank/DDBJ databases">
        <title>Genome Sequencing of Bee-Associated Microbes.</title>
        <authorList>
            <person name="Dunlap C."/>
        </authorList>
    </citation>
    <scope>NUCLEOTIDE SEQUENCE [LARGE SCALE GENOMIC DNA]</scope>
    <source>
        <strain evidence="21 24">NRRL B-23120</strain>
    </source>
</reference>
<keyword evidence="7" id="KW-0328">Glycosyltransferase</keyword>
<dbReference type="GO" id="GO:0009002">
    <property type="term" value="F:serine-type D-Ala-D-Ala carboxypeptidase activity"/>
    <property type="evidence" value="ECO:0007669"/>
    <property type="project" value="UniProtKB-EC"/>
</dbReference>
<evidence type="ECO:0000256" key="7">
    <source>
        <dbReference type="ARBA" id="ARBA00022676"/>
    </source>
</evidence>
<dbReference type="GO" id="GO:0030288">
    <property type="term" value="C:outer membrane-bounded periplasmic space"/>
    <property type="evidence" value="ECO:0007669"/>
    <property type="project" value="TreeGrafter"/>
</dbReference>
<dbReference type="RefSeq" id="WP_042235189.1">
    <property type="nucleotide sequence ID" value="NZ_CP026520.1"/>
</dbReference>
<dbReference type="GeneID" id="95378924"/>
<dbReference type="PANTHER" id="PTHR32282">
    <property type="entry name" value="BINDING PROTEIN TRANSPEPTIDASE, PUTATIVE-RELATED"/>
    <property type="match status" value="1"/>
</dbReference>
<dbReference type="FunFam" id="1.10.3810.10:FF:000001">
    <property type="entry name" value="Penicillin-binding protein 1A"/>
    <property type="match status" value="1"/>
</dbReference>
<evidence type="ECO:0000256" key="1">
    <source>
        <dbReference type="ARBA" id="ARBA00004236"/>
    </source>
</evidence>
<dbReference type="Gene3D" id="1.10.3810.10">
    <property type="entry name" value="Biosynthetic peptidoglycan transglycosylase-like"/>
    <property type="match status" value="1"/>
</dbReference>
<dbReference type="AlphaFoldDB" id="A0A410X4M3"/>
<keyword evidence="11" id="KW-0573">Peptidoglycan synthesis</keyword>
<evidence type="ECO:0000313" key="24">
    <source>
        <dbReference type="Proteomes" id="UP001527202"/>
    </source>
</evidence>
<comment type="similarity">
    <text evidence="3">In the N-terminal section; belongs to the glycosyltransferase 51 family.</text>
</comment>
<keyword evidence="18" id="KW-1133">Transmembrane helix</keyword>
<evidence type="ECO:0000256" key="6">
    <source>
        <dbReference type="ARBA" id="ARBA00022670"/>
    </source>
</evidence>
<keyword evidence="8" id="KW-0808">Transferase</keyword>
<evidence type="ECO:0000256" key="5">
    <source>
        <dbReference type="ARBA" id="ARBA00022645"/>
    </source>
</evidence>
<dbReference type="InterPro" id="IPR012338">
    <property type="entry name" value="Beta-lactam/transpept-like"/>
</dbReference>
<keyword evidence="13" id="KW-0511">Multifunctional enzyme</keyword>
<name>A0A410X4M3_9BACL</name>
<comment type="catalytic activity">
    <reaction evidence="16">
        <text>[GlcNAc-(1-&gt;4)-Mur2Ac(oyl-L-Ala-gamma-D-Glu-L-Lys-D-Ala-D-Ala)](n)-di-trans,octa-cis-undecaprenyl diphosphate + beta-D-GlcNAc-(1-&gt;4)-Mur2Ac(oyl-L-Ala-gamma-D-Glu-L-Lys-D-Ala-D-Ala)-di-trans,octa-cis-undecaprenyl diphosphate = [GlcNAc-(1-&gt;4)-Mur2Ac(oyl-L-Ala-gamma-D-Glu-L-Lys-D-Ala-D-Ala)](n+1)-di-trans,octa-cis-undecaprenyl diphosphate + di-trans,octa-cis-undecaprenyl diphosphate + H(+)</text>
        <dbReference type="Rhea" id="RHEA:23708"/>
        <dbReference type="Rhea" id="RHEA-COMP:9602"/>
        <dbReference type="Rhea" id="RHEA-COMP:9603"/>
        <dbReference type="ChEBI" id="CHEBI:15378"/>
        <dbReference type="ChEBI" id="CHEBI:58405"/>
        <dbReference type="ChEBI" id="CHEBI:60033"/>
        <dbReference type="ChEBI" id="CHEBI:78435"/>
        <dbReference type="EC" id="2.4.99.28"/>
    </reaction>
</comment>
<evidence type="ECO:0000259" key="20">
    <source>
        <dbReference type="Pfam" id="PF00912"/>
    </source>
</evidence>
<feature type="domain" description="Penicillin-binding protein transpeptidase" evidence="19">
    <location>
        <begin position="343"/>
        <end position="608"/>
    </location>
</feature>
<keyword evidence="4" id="KW-1003">Cell membrane</keyword>
<dbReference type="PANTHER" id="PTHR32282:SF11">
    <property type="entry name" value="PENICILLIN-BINDING PROTEIN 1B"/>
    <property type="match status" value="1"/>
</dbReference>
<evidence type="ECO:0000256" key="2">
    <source>
        <dbReference type="ARBA" id="ARBA00007090"/>
    </source>
</evidence>
<dbReference type="Gene3D" id="3.40.710.10">
    <property type="entry name" value="DD-peptidase/beta-lactamase superfamily"/>
    <property type="match status" value="1"/>
</dbReference>
<dbReference type="SUPFAM" id="SSF56601">
    <property type="entry name" value="beta-lactamase/transpeptidase-like"/>
    <property type="match status" value="1"/>
</dbReference>
<evidence type="ECO:0000256" key="15">
    <source>
        <dbReference type="ARBA" id="ARBA00034000"/>
    </source>
</evidence>
<dbReference type="InterPro" id="IPR050396">
    <property type="entry name" value="Glycosyltr_51/Transpeptidase"/>
</dbReference>
<dbReference type="OrthoDB" id="9766909at2"/>
<evidence type="ECO:0000313" key="22">
    <source>
        <dbReference type="EMBL" id="QAV21560.1"/>
    </source>
</evidence>
<evidence type="ECO:0000256" key="13">
    <source>
        <dbReference type="ARBA" id="ARBA00023268"/>
    </source>
</evidence>
<evidence type="ECO:0000259" key="19">
    <source>
        <dbReference type="Pfam" id="PF00905"/>
    </source>
</evidence>
<dbReference type="GO" id="GO:0071555">
    <property type="term" value="P:cell wall organization"/>
    <property type="evidence" value="ECO:0007669"/>
    <property type="project" value="UniProtKB-KW"/>
</dbReference>
<dbReference type="GO" id="GO:0008360">
    <property type="term" value="P:regulation of cell shape"/>
    <property type="evidence" value="ECO:0007669"/>
    <property type="project" value="UniProtKB-KW"/>
</dbReference>
<dbReference type="KEGG" id="pchi:PC41400_29455"/>
<evidence type="ECO:0000256" key="18">
    <source>
        <dbReference type="SAM" id="Phobius"/>
    </source>
</evidence>
<accession>A0A410X4M3</accession>
<evidence type="ECO:0000256" key="10">
    <source>
        <dbReference type="ARBA" id="ARBA00022960"/>
    </source>
</evidence>
<dbReference type="NCBIfam" id="TIGR02074">
    <property type="entry name" value="PBP_1a_fam"/>
    <property type="match status" value="1"/>
</dbReference>
<comment type="subcellular location">
    <subcellularLocation>
        <location evidence="1">Cell membrane</location>
    </subcellularLocation>
</comment>
<dbReference type="GO" id="GO:0008955">
    <property type="term" value="F:peptidoglycan glycosyltransferase activity"/>
    <property type="evidence" value="ECO:0007669"/>
    <property type="project" value="UniProtKB-EC"/>
</dbReference>
<keyword evidence="12 18" id="KW-0472">Membrane</keyword>
<dbReference type="Proteomes" id="UP001527202">
    <property type="component" value="Unassembled WGS sequence"/>
</dbReference>
<feature type="region of interest" description="Disordered" evidence="17">
    <location>
        <begin position="1"/>
        <end position="27"/>
    </location>
</feature>
<dbReference type="InterPro" id="IPR001264">
    <property type="entry name" value="Glyco_trans_51"/>
</dbReference>
<keyword evidence="14" id="KW-0961">Cell wall biogenesis/degradation</keyword>
<gene>
    <name evidence="21" type="ORF">M5X16_15170</name>
    <name evidence="22" type="ORF">PC41400_29455</name>
</gene>
<evidence type="ECO:0000256" key="12">
    <source>
        <dbReference type="ARBA" id="ARBA00023136"/>
    </source>
</evidence>
<evidence type="ECO:0000256" key="17">
    <source>
        <dbReference type="SAM" id="MobiDB-lite"/>
    </source>
</evidence>
<sequence>MADDQQNEPENNAAPDKKPPGPADKNWPRRLKRGFTFSFTTFLVLCVLGGVFLLYLRSQALPVTKVLQTSQIFDVNGALIDTLDSGQNRKIVPISDISVYVVKATLAIEDQNFYSHPGFDVKSIARAAIVNLKSMSKVQGAGTITQQLARNLYLNHDRTWTRKIKETVYAVQMEMQLTKDQILESYLNQIYYGHSTYGIEAASQLFFGKHAKDLSLAQSAMLVGVPKGPKFYSPYYNMENAMDRKNVVLQTMAKEGFITQQEADAAKQEKLTVQPLVEKKPSQAPYFRDYIKTLAVQKLGITEDQFEQGGLNIYTTLDLKAQKIAEEQMAKQLPKESEIQGALISLDPRTGYVKAMVGGKDYGANQFNRVFATTRQPGSSFKPFVYLTALQNGFTPLSTVRSEPTVFKYDEGRQSYTPRNYNDQYENADIDMRRAIAKSDNIFAVDTILKVGPQKVIDNARKFGITGDLKPLPSLALGTYPVSPYEMVAAFSALANQGVRVEPTAIIKIEDMAGSVLYQAAPKSERVADAAPAYVLTHMMESVFEEGGTGSRVAATIKRPVAGKTGTTDTDAWMVGYTPELATAVWVGYDKGRAINTAESHLASPIFAGYTEAVLEAIPPKLFPVPEGVTTVYIDPKSGKLANEDCTTGARNEAFLSGTEPKEYCTNRAAKGKGFGSGARSWWEDMKRWWNE</sequence>
<evidence type="ECO:0000256" key="16">
    <source>
        <dbReference type="ARBA" id="ARBA00049902"/>
    </source>
</evidence>
<evidence type="ECO:0000313" key="21">
    <source>
        <dbReference type="EMBL" id="MCY9597102.1"/>
    </source>
</evidence>
<keyword evidence="5 22" id="KW-0121">Carboxypeptidase</keyword>
<evidence type="ECO:0000256" key="4">
    <source>
        <dbReference type="ARBA" id="ARBA00022475"/>
    </source>
</evidence>
<comment type="similarity">
    <text evidence="2">In the C-terminal section; belongs to the transpeptidase family.</text>
</comment>
<evidence type="ECO:0000256" key="11">
    <source>
        <dbReference type="ARBA" id="ARBA00022984"/>
    </source>
</evidence>
<organism evidence="22 23">
    <name type="scientific">Paenibacillus chitinolyticus</name>
    <dbReference type="NCBI Taxonomy" id="79263"/>
    <lineage>
        <taxon>Bacteria</taxon>
        <taxon>Bacillati</taxon>
        <taxon>Bacillota</taxon>
        <taxon>Bacilli</taxon>
        <taxon>Bacillales</taxon>
        <taxon>Paenibacillaceae</taxon>
        <taxon>Paenibacillus</taxon>
    </lineage>
</organism>
<dbReference type="Pfam" id="PF00905">
    <property type="entry name" value="Transpeptidase"/>
    <property type="match status" value="1"/>
</dbReference>
<proteinExistence type="inferred from homology"/>
<comment type="catalytic activity">
    <reaction evidence="15">
        <text>Preferential cleavage: (Ac)2-L-Lys-D-Ala-|-D-Ala. Also transpeptidation of peptidyl-alanyl moieties that are N-acyl substituents of D-alanine.</text>
        <dbReference type="EC" id="3.4.16.4"/>
    </reaction>
</comment>
<dbReference type="Proteomes" id="UP000288943">
    <property type="component" value="Chromosome"/>
</dbReference>
<evidence type="ECO:0000256" key="9">
    <source>
        <dbReference type="ARBA" id="ARBA00022801"/>
    </source>
</evidence>
<keyword evidence="10" id="KW-0133">Cell shape</keyword>
<dbReference type="EMBL" id="JAMDMJ010000017">
    <property type="protein sequence ID" value="MCY9597102.1"/>
    <property type="molecule type" value="Genomic_DNA"/>
</dbReference>
<evidence type="ECO:0000256" key="3">
    <source>
        <dbReference type="ARBA" id="ARBA00007739"/>
    </source>
</evidence>
<evidence type="ECO:0000256" key="14">
    <source>
        <dbReference type="ARBA" id="ARBA00023316"/>
    </source>
</evidence>
<keyword evidence="9" id="KW-0378">Hydrolase</keyword>
<dbReference type="GO" id="GO:0005886">
    <property type="term" value="C:plasma membrane"/>
    <property type="evidence" value="ECO:0007669"/>
    <property type="project" value="UniProtKB-SubCell"/>
</dbReference>
<dbReference type="SUPFAM" id="SSF53955">
    <property type="entry name" value="Lysozyme-like"/>
    <property type="match status" value="1"/>
</dbReference>
<dbReference type="InterPro" id="IPR023346">
    <property type="entry name" value="Lysozyme-like_dom_sf"/>
</dbReference>
<dbReference type="InterPro" id="IPR001460">
    <property type="entry name" value="PCN-bd_Tpept"/>
</dbReference>
<keyword evidence="24" id="KW-1185">Reference proteome</keyword>